<feature type="transmembrane region" description="Helical" evidence="1">
    <location>
        <begin position="42"/>
        <end position="61"/>
    </location>
</feature>
<keyword evidence="3" id="KW-1185">Reference proteome</keyword>
<sequence>MQAVGTKVVDVKGFFGSMDLLRSRISSFDPHFLGVRQGFQRLGLLGAIFLPISMGSFGYSVMRIADPGGDRVLNDLGQLFWRHLVLTDFSSDSRICIKDCADKAKKTSLEGSPRAP</sequence>
<evidence type="ECO:0000256" key="1">
    <source>
        <dbReference type="SAM" id="Phobius"/>
    </source>
</evidence>
<evidence type="ECO:0000313" key="3">
    <source>
        <dbReference type="Proteomes" id="UP000006882"/>
    </source>
</evidence>
<accession>A0A251MWK6</accession>
<keyword evidence="1" id="KW-1133">Transmembrane helix</keyword>
<keyword evidence="1" id="KW-0812">Transmembrane</keyword>
<dbReference type="Gramene" id="ONH90659">
    <property type="protein sequence ID" value="ONH90659"/>
    <property type="gene ID" value="PRUPE_8G067400"/>
</dbReference>
<name>A0A251MWK6_PRUPE</name>
<dbReference type="AlphaFoldDB" id="A0A251MWK6"/>
<proteinExistence type="predicted"/>
<organism evidence="2 3">
    <name type="scientific">Prunus persica</name>
    <name type="common">Peach</name>
    <name type="synonym">Amygdalus persica</name>
    <dbReference type="NCBI Taxonomy" id="3760"/>
    <lineage>
        <taxon>Eukaryota</taxon>
        <taxon>Viridiplantae</taxon>
        <taxon>Streptophyta</taxon>
        <taxon>Embryophyta</taxon>
        <taxon>Tracheophyta</taxon>
        <taxon>Spermatophyta</taxon>
        <taxon>Magnoliopsida</taxon>
        <taxon>eudicotyledons</taxon>
        <taxon>Gunneridae</taxon>
        <taxon>Pentapetalae</taxon>
        <taxon>rosids</taxon>
        <taxon>fabids</taxon>
        <taxon>Rosales</taxon>
        <taxon>Rosaceae</taxon>
        <taxon>Amygdaloideae</taxon>
        <taxon>Amygdaleae</taxon>
        <taxon>Prunus</taxon>
    </lineage>
</organism>
<gene>
    <name evidence="2" type="ORF">PRUPE_8G067400</name>
</gene>
<protein>
    <submittedName>
        <fullName evidence="2">Uncharacterized protein</fullName>
    </submittedName>
</protein>
<evidence type="ECO:0000313" key="2">
    <source>
        <dbReference type="EMBL" id="ONH90659.1"/>
    </source>
</evidence>
<dbReference type="Proteomes" id="UP000006882">
    <property type="component" value="Chromosome G8"/>
</dbReference>
<dbReference type="EMBL" id="CM007658">
    <property type="protein sequence ID" value="ONH90659.1"/>
    <property type="molecule type" value="Genomic_DNA"/>
</dbReference>
<reference evidence="2 3" key="1">
    <citation type="journal article" date="2013" name="Nat. Genet.">
        <title>The high-quality draft genome of peach (Prunus persica) identifies unique patterns of genetic diversity, domestication and genome evolution.</title>
        <authorList>
            <consortium name="International Peach Genome Initiative"/>
            <person name="Verde I."/>
            <person name="Abbott A.G."/>
            <person name="Scalabrin S."/>
            <person name="Jung S."/>
            <person name="Shu S."/>
            <person name="Marroni F."/>
            <person name="Zhebentyayeva T."/>
            <person name="Dettori M.T."/>
            <person name="Grimwood J."/>
            <person name="Cattonaro F."/>
            <person name="Zuccolo A."/>
            <person name="Rossini L."/>
            <person name="Jenkins J."/>
            <person name="Vendramin E."/>
            <person name="Meisel L.A."/>
            <person name="Decroocq V."/>
            <person name="Sosinski B."/>
            <person name="Prochnik S."/>
            <person name="Mitros T."/>
            <person name="Policriti A."/>
            <person name="Cipriani G."/>
            <person name="Dondini L."/>
            <person name="Ficklin S."/>
            <person name="Goodstein D.M."/>
            <person name="Xuan P."/>
            <person name="Del Fabbro C."/>
            <person name="Aramini V."/>
            <person name="Copetti D."/>
            <person name="Gonzalez S."/>
            <person name="Horner D.S."/>
            <person name="Falchi R."/>
            <person name="Lucas S."/>
            <person name="Mica E."/>
            <person name="Maldonado J."/>
            <person name="Lazzari B."/>
            <person name="Bielenberg D."/>
            <person name="Pirona R."/>
            <person name="Miculan M."/>
            <person name="Barakat A."/>
            <person name="Testolin R."/>
            <person name="Stella A."/>
            <person name="Tartarini S."/>
            <person name="Tonutti P."/>
            <person name="Arus P."/>
            <person name="Orellana A."/>
            <person name="Wells C."/>
            <person name="Main D."/>
            <person name="Vizzotto G."/>
            <person name="Silva H."/>
            <person name="Salamini F."/>
            <person name="Schmutz J."/>
            <person name="Morgante M."/>
            <person name="Rokhsar D.S."/>
        </authorList>
    </citation>
    <scope>NUCLEOTIDE SEQUENCE [LARGE SCALE GENOMIC DNA]</scope>
    <source>
        <strain evidence="3">cv. Nemared</strain>
    </source>
</reference>
<keyword evidence="1" id="KW-0472">Membrane</keyword>